<comment type="subcellular location">
    <subcellularLocation>
        <location evidence="1">Membrane</location>
        <topology evidence="1">Multi-pass membrane protein</topology>
    </subcellularLocation>
</comment>
<reference evidence="8" key="1">
    <citation type="submission" date="2021-01" db="EMBL/GenBank/DDBJ databases">
        <authorList>
            <person name="Corre E."/>
            <person name="Pelletier E."/>
            <person name="Niang G."/>
            <person name="Scheremetjew M."/>
            <person name="Finn R."/>
            <person name="Kale V."/>
            <person name="Holt S."/>
            <person name="Cochrane G."/>
            <person name="Meng A."/>
            <person name="Brown T."/>
            <person name="Cohen L."/>
        </authorList>
    </citation>
    <scope>NUCLEOTIDE SEQUENCE</scope>
    <source>
        <strain evidence="8">CCMP 410</strain>
    </source>
</reference>
<evidence type="ECO:0000256" key="3">
    <source>
        <dbReference type="ARBA" id="ARBA00022692"/>
    </source>
</evidence>
<feature type="transmembrane region" description="Helical" evidence="7">
    <location>
        <begin position="326"/>
        <end position="348"/>
    </location>
</feature>
<dbReference type="EMBL" id="HBGK01045450">
    <property type="protein sequence ID" value="CAD9305227.1"/>
    <property type="molecule type" value="Transcribed_RNA"/>
</dbReference>
<evidence type="ECO:0000256" key="2">
    <source>
        <dbReference type="ARBA" id="ARBA00010199"/>
    </source>
</evidence>
<feature type="transmembrane region" description="Helical" evidence="7">
    <location>
        <begin position="585"/>
        <end position="603"/>
    </location>
</feature>
<feature type="transmembrane region" description="Helical" evidence="7">
    <location>
        <begin position="288"/>
        <end position="306"/>
    </location>
</feature>
<dbReference type="InterPro" id="IPR002528">
    <property type="entry name" value="MATE_fam"/>
</dbReference>
<comment type="similarity">
    <text evidence="2">Belongs to the multi antimicrobial extrusion (MATE) (TC 2.A.66.1) family.</text>
</comment>
<keyword evidence="3 7" id="KW-0812">Transmembrane</keyword>
<dbReference type="GO" id="GO:0016020">
    <property type="term" value="C:membrane"/>
    <property type="evidence" value="ECO:0007669"/>
    <property type="project" value="UniProtKB-SubCell"/>
</dbReference>
<feature type="transmembrane region" description="Helical" evidence="7">
    <location>
        <begin position="385"/>
        <end position="405"/>
    </location>
</feature>
<gene>
    <name evidence="8" type="ORF">GOCE00092_LOCUS23942</name>
</gene>
<evidence type="ECO:0000256" key="5">
    <source>
        <dbReference type="ARBA" id="ARBA00023136"/>
    </source>
</evidence>
<accession>A0A7S1VMS5</accession>
<sequence length="667" mass="72849">MGRKEPTSRSVTTVDHTLTITTRAPTPPTPTSRPPVHHHRQPPRRNSSKMKVLFLGFIFLITTDYIRITTSFVVVGTKQPGANRLFPPARHEQQQRITTISAGDRKNGIPYRKWTKQLRARSRRRPSITPSAASISIEEGDDGGGGVVGGTTELSSQQQQSAAATTNTNNINPQKAIQYGGATSKSMDSSLEVSRWPRFDALDKKLTAIAIPCILNYAINPLIGAVDLFWVNRMGDPLAVAGQAAANQMFSTAFWLASFLPSVTATLVSKEYAKGDEQGVQDSVCQALFIGVVIACIGTPLMLMYPEKVLSMVLSDGAPAMEFAKPYLLIRAFAFLPAFMTVIGFSAFRGILDPGTPVRISFFANLFNAILDPILIFKFKLGVPGAAMATLAAELISAATYLTILRKRNIIRLRRILRLPSWDKLKPLLTGGAALQLRNFALNFVFLAVTRVTQSIDSTGVAAAAHALSIQTFQIGGIVLLGLSTVAQTVVPNEMVERTDPKTGKRIGGRLAAKMVVQRLMSWGFLLGTLLGSLQILVLPLLHQSTPLEEVRKSARIPSYLASLYQIINGLVFIGEGVMVGCENFFQLSISTLMATFGFLWCLRSLPTKFGLTGVWIGFGVFNTLRLVGVWVHQARNGPLAPRNIMKKNNDNDGGKKQKDKKKEKQK</sequence>
<feature type="transmembrane region" description="Helical" evidence="7">
    <location>
        <begin position="52"/>
        <end position="75"/>
    </location>
</feature>
<dbReference type="Pfam" id="PF01554">
    <property type="entry name" value="MatE"/>
    <property type="match status" value="1"/>
</dbReference>
<feature type="region of interest" description="Disordered" evidence="6">
    <location>
        <begin position="641"/>
        <end position="667"/>
    </location>
</feature>
<dbReference type="GO" id="GO:0015297">
    <property type="term" value="F:antiporter activity"/>
    <property type="evidence" value="ECO:0007669"/>
    <property type="project" value="InterPro"/>
</dbReference>
<keyword evidence="4 7" id="KW-1133">Transmembrane helix</keyword>
<feature type="transmembrane region" description="Helical" evidence="7">
    <location>
        <begin position="520"/>
        <end position="542"/>
    </location>
</feature>
<evidence type="ECO:0000256" key="6">
    <source>
        <dbReference type="SAM" id="MobiDB-lite"/>
    </source>
</evidence>
<feature type="transmembrane region" description="Helical" evidence="7">
    <location>
        <begin position="206"/>
        <end position="230"/>
    </location>
</feature>
<evidence type="ECO:0000256" key="1">
    <source>
        <dbReference type="ARBA" id="ARBA00004141"/>
    </source>
</evidence>
<feature type="compositionally biased region" description="Low complexity" evidence="6">
    <location>
        <begin position="12"/>
        <end position="24"/>
    </location>
</feature>
<dbReference type="PANTHER" id="PTHR42893">
    <property type="entry name" value="PROTEIN DETOXIFICATION 44, CHLOROPLASTIC-RELATED"/>
    <property type="match status" value="1"/>
</dbReference>
<protein>
    <recommendedName>
        <fullName evidence="9">Multidrug and toxic compound extrusion protein</fullName>
    </recommendedName>
</protein>
<dbReference type="GO" id="GO:0042910">
    <property type="term" value="F:xenobiotic transmembrane transporter activity"/>
    <property type="evidence" value="ECO:0007669"/>
    <property type="project" value="InterPro"/>
</dbReference>
<feature type="compositionally biased region" description="Basic residues" evidence="6">
    <location>
        <begin position="35"/>
        <end position="47"/>
    </location>
</feature>
<name>A0A7S1VMS5_9STRA</name>
<dbReference type="PANTHER" id="PTHR42893:SF46">
    <property type="entry name" value="PROTEIN DETOXIFICATION 44, CHLOROPLASTIC"/>
    <property type="match status" value="1"/>
</dbReference>
<feature type="compositionally biased region" description="Low complexity" evidence="6">
    <location>
        <begin position="127"/>
        <end position="137"/>
    </location>
</feature>
<organism evidence="8">
    <name type="scientific">Grammatophora oceanica</name>
    <dbReference type="NCBI Taxonomy" id="210454"/>
    <lineage>
        <taxon>Eukaryota</taxon>
        <taxon>Sar</taxon>
        <taxon>Stramenopiles</taxon>
        <taxon>Ochrophyta</taxon>
        <taxon>Bacillariophyta</taxon>
        <taxon>Fragilariophyceae</taxon>
        <taxon>Fragilariophycidae</taxon>
        <taxon>Rhabdonematales</taxon>
        <taxon>Grammatophoraceae</taxon>
        <taxon>Grammatophora</taxon>
    </lineage>
</organism>
<feature type="region of interest" description="Disordered" evidence="6">
    <location>
        <begin position="119"/>
        <end position="174"/>
    </location>
</feature>
<evidence type="ECO:0000256" key="4">
    <source>
        <dbReference type="ARBA" id="ARBA00022989"/>
    </source>
</evidence>
<feature type="compositionally biased region" description="Low complexity" evidence="6">
    <location>
        <begin position="155"/>
        <end position="170"/>
    </location>
</feature>
<dbReference type="AlphaFoldDB" id="A0A7S1VMS5"/>
<evidence type="ECO:0000256" key="7">
    <source>
        <dbReference type="SAM" id="Phobius"/>
    </source>
</evidence>
<dbReference type="NCBIfam" id="TIGR00797">
    <property type="entry name" value="matE"/>
    <property type="match status" value="1"/>
</dbReference>
<evidence type="ECO:0008006" key="9">
    <source>
        <dbReference type="Google" id="ProtNLM"/>
    </source>
</evidence>
<dbReference type="InterPro" id="IPR044644">
    <property type="entry name" value="DinF-like"/>
</dbReference>
<feature type="transmembrane region" description="Helical" evidence="7">
    <location>
        <begin position="250"/>
        <end position="268"/>
    </location>
</feature>
<feature type="compositionally biased region" description="Basic and acidic residues" evidence="6">
    <location>
        <begin position="648"/>
        <end position="667"/>
    </location>
</feature>
<feature type="transmembrane region" description="Helical" evidence="7">
    <location>
        <begin position="610"/>
        <end position="632"/>
    </location>
</feature>
<evidence type="ECO:0000313" key="8">
    <source>
        <dbReference type="EMBL" id="CAD9305227.1"/>
    </source>
</evidence>
<keyword evidence="5 7" id="KW-0472">Membrane</keyword>
<feature type="region of interest" description="Disordered" evidence="6">
    <location>
        <begin position="1"/>
        <end position="47"/>
    </location>
</feature>
<proteinExistence type="inferred from homology"/>